<dbReference type="PROSITE" id="PS51900">
    <property type="entry name" value="CB"/>
    <property type="match status" value="1"/>
</dbReference>
<dbReference type="GO" id="GO:0003677">
    <property type="term" value="F:DNA binding"/>
    <property type="evidence" value="ECO:0007669"/>
    <property type="project" value="UniProtKB-UniRule"/>
</dbReference>
<evidence type="ECO:0000313" key="5">
    <source>
        <dbReference type="Proteomes" id="UP000478463"/>
    </source>
</evidence>
<dbReference type="PANTHER" id="PTHR30349">
    <property type="entry name" value="PHAGE INTEGRASE-RELATED"/>
    <property type="match status" value="1"/>
</dbReference>
<dbReference type="SUPFAM" id="SSF56349">
    <property type="entry name" value="DNA breaking-rejoining enzymes"/>
    <property type="match status" value="1"/>
</dbReference>
<accession>A0A6L7IPW7</accession>
<keyword evidence="2" id="KW-0238">DNA-binding</keyword>
<dbReference type="Pfam" id="PF02899">
    <property type="entry name" value="Phage_int_SAM_1"/>
    <property type="match status" value="1"/>
</dbReference>
<dbReference type="InterPro" id="IPR010998">
    <property type="entry name" value="Integrase_recombinase_N"/>
</dbReference>
<evidence type="ECO:0000313" key="4">
    <source>
        <dbReference type="EMBL" id="QOS69987.1"/>
    </source>
</evidence>
<dbReference type="InterPro" id="IPR011010">
    <property type="entry name" value="DNA_brk_join_enz"/>
</dbReference>
<sequence>MGASTLDEKQLDRFRLYLVGEERSASTIEKYVRDVRALFAYYPGETAFSKGMIVDYKRMLSGKYKSTSMNSMLVALNRFFRFCRREDLRVKLVKVQRLTFRDRRRELTQGEYERLVRAARAKKKDRLDLLLQTICSTGIRVSEHRFITVEALRAGAARVANKGRERTVFLPEKLCKALLRYCRRKGIASGPVFVTRNGNPMNRCNVWAEMKALCAFAGVDAGKCFPHNLRHLFALTYYRLERDMVRLADILGHASIETTRIYTSTTDAECRRSLMRLNLLL</sequence>
<dbReference type="InterPro" id="IPR013762">
    <property type="entry name" value="Integrase-like_cat_sf"/>
</dbReference>
<evidence type="ECO:0000256" key="3">
    <source>
        <dbReference type="ARBA" id="ARBA00023172"/>
    </source>
</evidence>
<dbReference type="KEGG" id="egd:GS424_008220"/>
<dbReference type="AlphaFoldDB" id="A0A6L7IPW7"/>
<dbReference type="Gene3D" id="1.10.150.130">
    <property type="match status" value="1"/>
</dbReference>
<dbReference type="InterPro" id="IPR050090">
    <property type="entry name" value="Tyrosine_recombinase_XerCD"/>
</dbReference>
<dbReference type="InterPro" id="IPR044068">
    <property type="entry name" value="CB"/>
</dbReference>
<proteinExistence type="predicted"/>
<dbReference type="PANTHER" id="PTHR30349:SF89">
    <property type="entry name" value="INTEGRASE_RECOMBINASE"/>
    <property type="match status" value="1"/>
</dbReference>
<reference evidence="4 5" key="1">
    <citation type="submission" date="2020-10" db="EMBL/GenBank/DDBJ databases">
        <title>Eggerthella sp. nov., isolated from human feces.</title>
        <authorList>
            <person name="Yajun G."/>
        </authorList>
    </citation>
    <scope>NUCLEOTIDE SEQUENCE [LARGE SCALE GENOMIC DNA]</scope>
    <source>
        <strain evidence="4 5">HF-1101</strain>
    </source>
</reference>
<dbReference type="PROSITE" id="PS51898">
    <property type="entry name" value="TYR_RECOMBINASE"/>
    <property type="match status" value="1"/>
</dbReference>
<dbReference type="Gene3D" id="1.10.443.10">
    <property type="entry name" value="Intergrase catalytic core"/>
    <property type="match status" value="1"/>
</dbReference>
<gene>
    <name evidence="4" type="ORF">GS424_008220</name>
</gene>
<name>A0A6L7IPW7_9ACTN</name>
<dbReference type="EMBL" id="CP063310">
    <property type="protein sequence ID" value="QOS69987.1"/>
    <property type="molecule type" value="Genomic_DNA"/>
</dbReference>
<evidence type="ECO:0000256" key="2">
    <source>
        <dbReference type="ARBA" id="ARBA00023125"/>
    </source>
</evidence>
<dbReference type="GO" id="GO:0006310">
    <property type="term" value="P:DNA recombination"/>
    <property type="evidence" value="ECO:0007669"/>
    <property type="project" value="UniProtKB-KW"/>
</dbReference>
<evidence type="ECO:0000256" key="1">
    <source>
        <dbReference type="ARBA" id="ARBA00022908"/>
    </source>
</evidence>
<keyword evidence="1" id="KW-0229">DNA integration</keyword>
<dbReference type="Proteomes" id="UP000478463">
    <property type="component" value="Chromosome"/>
</dbReference>
<dbReference type="InterPro" id="IPR002104">
    <property type="entry name" value="Integrase_catalytic"/>
</dbReference>
<dbReference type="GO" id="GO:0015074">
    <property type="term" value="P:DNA integration"/>
    <property type="evidence" value="ECO:0007669"/>
    <property type="project" value="UniProtKB-KW"/>
</dbReference>
<protein>
    <submittedName>
        <fullName evidence="4">Tyrosine-type recombinase/integrase</fullName>
    </submittedName>
</protein>
<dbReference type="Pfam" id="PF00589">
    <property type="entry name" value="Phage_integrase"/>
    <property type="match status" value="1"/>
</dbReference>
<organism evidence="4 5">
    <name type="scientific">Eggerthella guodeyinii</name>
    <dbReference type="NCBI Taxonomy" id="2690837"/>
    <lineage>
        <taxon>Bacteria</taxon>
        <taxon>Bacillati</taxon>
        <taxon>Actinomycetota</taxon>
        <taxon>Coriobacteriia</taxon>
        <taxon>Eggerthellales</taxon>
        <taxon>Eggerthellaceae</taxon>
        <taxon>Eggerthella</taxon>
    </lineage>
</organism>
<keyword evidence="3" id="KW-0233">DNA recombination</keyword>
<dbReference type="InterPro" id="IPR004107">
    <property type="entry name" value="Integrase_SAM-like_N"/>
</dbReference>